<feature type="domain" description="RNA polymerase sigma factor 70 region 4 type 2" evidence="7">
    <location>
        <begin position="120"/>
        <end position="170"/>
    </location>
</feature>
<dbReference type="InterPro" id="IPR036388">
    <property type="entry name" value="WH-like_DNA-bd_sf"/>
</dbReference>
<sequence>MSSTTPPKLGDTSANVVPLRPAVTEEWFSRLFTDYARLVQRYIYRRTSSDAVEDLTAETFATAWRKRDEIPEGLELQWLYKTAGFLIANYNRKRKPVLLEEFPEIAHDSDPAIYVIEDAALRSAFYRLSEKDRKVLILAAWEGQNSEQIAQALDISPNAAAVALSRARARFSKLFSDESTDAGANTNAATDTL</sequence>
<evidence type="ECO:0000256" key="2">
    <source>
        <dbReference type="ARBA" id="ARBA00023015"/>
    </source>
</evidence>
<evidence type="ECO:0000256" key="1">
    <source>
        <dbReference type="ARBA" id="ARBA00010641"/>
    </source>
</evidence>
<dbReference type="InterPro" id="IPR007627">
    <property type="entry name" value="RNA_pol_sigma70_r2"/>
</dbReference>
<keyword evidence="2" id="KW-0805">Transcription regulation</keyword>
<dbReference type="Pfam" id="PF04542">
    <property type="entry name" value="Sigma70_r2"/>
    <property type="match status" value="1"/>
</dbReference>
<comment type="caution">
    <text evidence="8">The sequence shown here is derived from an EMBL/GenBank/DDBJ whole genome shotgun (WGS) entry which is preliminary data.</text>
</comment>
<dbReference type="Proteomes" id="UP001597391">
    <property type="component" value="Unassembled WGS sequence"/>
</dbReference>
<reference evidence="9" key="1">
    <citation type="journal article" date="2019" name="Int. J. Syst. Evol. Microbiol.">
        <title>The Global Catalogue of Microorganisms (GCM) 10K type strain sequencing project: providing services to taxonomists for standard genome sequencing and annotation.</title>
        <authorList>
            <consortium name="The Broad Institute Genomics Platform"/>
            <consortium name="The Broad Institute Genome Sequencing Center for Infectious Disease"/>
            <person name="Wu L."/>
            <person name="Ma J."/>
        </authorList>
    </citation>
    <scope>NUCLEOTIDE SEQUENCE [LARGE SCALE GENOMIC DNA]</scope>
    <source>
        <strain evidence="9">KCTC 33576</strain>
    </source>
</reference>
<comment type="similarity">
    <text evidence="1">Belongs to the sigma-70 factor family. ECF subfamily.</text>
</comment>
<dbReference type="SUPFAM" id="SSF88659">
    <property type="entry name" value="Sigma3 and sigma4 domains of RNA polymerase sigma factors"/>
    <property type="match status" value="1"/>
</dbReference>
<keyword evidence="4" id="KW-0238">DNA-binding</keyword>
<dbReference type="SUPFAM" id="SSF88946">
    <property type="entry name" value="Sigma2 domain of RNA polymerase sigma factors"/>
    <property type="match status" value="1"/>
</dbReference>
<dbReference type="Pfam" id="PF08281">
    <property type="entry name" value="Sigma70_r4_2"/>
    <property type="match status" value="1"/>
</dbReference>
<dbReference type="PANTHER" id="PTHR43133:SF8">
    <property type="entry name" value="RNA POLYMERASE SIGMA FACTOR HI_1459-RELATED"/>
    <property type="match status" value="1"/>
</dbReference>
<name>A0ABW5XGE9_9MICO</name>
<dbReference type="InterPro" id="IPR013324">
    <property type="entry name" value="RNA_pol_sigma_r3/r4-like"/>
</dbReference>
<dbReference type="PANTHER" id="PTHR43133">
    <property type="entry name" value="RNA POLYMERASE ECF-TYPE SIGMA FACTO"/>
    <property type="match status" value="1"/>
</dbReference>
<dbReference type="InterPro" id="IPR013249">
    <property type="entry name" value="RNA_pol_sigma70_r4_t2"/>
</dbReference>
<organism evidence="8 9">
    <name type="scientific">Populibacterium corticicola</name>
    <dbReference type="NCBI Taxonomy" id="1812826"/>
    <lineage>
        <taxon>Bacteria</taxon>
        <taxon>Bacillati</taxon>
        <taxon>Actinomycetota</taxon>
        <taxon>Actinomycetes</taxon>
        <taxon>Micrococcales</taxon>
        <taxon>Jonesiaceae</taxon>
        <taxon>Populibacterium</taxon>
    </lineage>
</organism>
<proteinExistence type="inferred from homology"/>
<keyword evidence="9" id="KW-1185">Reference proteome</keyword>
<evidence type="ECO:0000256" key="5">
    <source>
        <dbReference type="ARBA" id="ARBA00023163"/>
    </source>
</evidence>
<protein>
    <submittedName>
        <fullName evidence="8">RNA polymerase sigma factor</fullName>
    </submittedName>
</protein>
<dbReference type="InterPro" id="IPR014284">
    <property type="entry name" value="RNA_pol_sigma-70_dom"/>
</dbReference>
<dbReference type="CDD" id="cd06171">
    <property type="entry name" value="Sigma70_r4"/>
    <property type="match status" value="1"/>
</dbReference>
<gene>
    <name evidence="8" type="ORF">ACFSYH_13290</name>
</gene>
<evidence type="ECO:0000259" key="7">
    <source>
        <dbReference type="Pfam" id="PF08281"/>
    </source>
</evidence>
<evidence type="ECO:0000256" key="3">
    <source>
        <dbReference type="ARBA" id="ARBA00023082"/>
    </source>
</evidence>
<dbReference type="Gene3D" id="1.10.1740.10">
    <property type="match status" value="1"/>
</dbReference>
<dbReference type="Gene3D" id="1.10.10.10">
    <property type="entry name" value="Winged helix-like DNA-binding domain superfamily/Winged helix DNA-binding domain"/>
    <property type="match status" value="1"/>
</dbReference>
<keyword evidence="3" id="KW-0731">Sigma factor</keyword>
<dbReference type="EMBL" id="JBHUOP010000006">
    <property type="protein sequence ID" value="MFD2841535.1"/>
    <property type="molecule type" value="Genomic_DNA"/>
</dbReference>
<feature type="domain" description="RNA polymerase sigma-70 region 2" evidence="6">
    <location>
        <begin position="31"/>
        <end position="95"/>
    </location>
</feature>
<dbReference type="InterPro" id="IPR013325">
    <property type="entry name" value="RNA_pol_sigma_r2"/>
</dbReference>
<evidence type="ECO:0000313" key="9">
    <source>
        <dbReference type="Proteomes" id="UP001597391"/>
    </source>
</evidence>
<keyword evidence="5" id="KW-0804">Transcription</keyword>
<evidence type="ECO:0000259" key="6">
    <source>
        <dbReference type="Pfam" id="PF04542"/>
    </source>
</evidence>
<dbReference type="InterPro" id="IPR039425">
    <property type="entry name" value="RNA_pol_sigma-70-like"/>
</dbReference>
<evidence type="ECO:0000256" key="4">
    <source>
        <dbReference type="ARBA" id="ARBA00023125"/>
    </source>
</evidence>
<accession>A0ABW5XGE9</accession>
<evidence type="ECO:0000313" key="8">
    <source>
        <dbReference type="EMBL" id="MFD2841535.1"/>
    </source>
</evidence>
<dbReference type="RefSeq" id="WP_377467624.1">
    <property type="nucleotide sequence ID" value="NZ_JBHUOP010000006.1"/>
</dbReference>
<dbReference type="NCBIfam" id="TIGR02937">
    <property type="entry name" value="sigma70-ECF"/>
    <property type="match status" value="1"/>
</dbReference>